<gene>
    <name evidence="4" type="ORF">I6H06_27315</name>
    <name evidence="5" type="ORF">NFI99_27360</name>
</gene>
<evidence type="ECO:0000259" key="3">
    <source>
        <dbReference type="Pfam" id="PF03724"/>
    </source>
</evidence>
<dbReference type="EMBL" id="CP099587">
    <property type="protein sequence ID" value="USS45301.1"/>
    <property type="molecule type" value="Genomic_DNA"/>
</dbReference>
<keyword evidence="7" id="KW-1185">Reference proteome</keyword>
<dbReference type="GeneID" id="45695649"/>
<evidence type="ECO:0000313" key="6">
    <source>
        <dbReference type="Proteomes" id="UP000594892"/>
    </source>
</evidence>
<dbReference type="PANTHER" id="PTHR35535">
    <property type="entry name" value="HEAT SHOCK PROTEIN HSLJ"/>
    <property type="match status" value="1"/>
</dbReference>
<dbReference type="AlphaFoldDB" id="A0AAQ0BTP0"/>
<proteinExistence type="predicted"/>
<dbReference type="PANTHER" id="PTHR35535:SF2">
    <property type="entry name" value="DUF306 DOMAIN-CONTAINING PROTEIN"/>
    <property type="match status" value="1"/>
</dbReference>
<dbReference type="RefSeq" id="WP_015876604.1">
    <property type="nucleotide sequence ID" value="NZ_CP021074.1"/>
</dbReference>
<reference evidence="5" key="2">
    <citation type="submission" date="2022-06" db="EMBL/GenBank/DDBJ databases">
        <title>Draft genome sequence of Burkholderia glumae strain GR20004 isolated from rice panicle showing bacterial panicle blight.</title>
        <authorList>
            <person name="Choi S.Y."/>
            <person name="Lee Y.H."/>
        </authorList>
    </citation>
    <scope>NUCLEOTIDE SEQUENCE</scope>
    <source>
        <strain evidence="5">GR20004</strain>
    </source>
</reference>
<feature type="chain" id="PRO_5042833924" evidence="2">
    <location>
        <begin position="37"/>
        <end position="191"/>
    </location>
</feature>
<reference evidence="4 6" key="1">
    <citation type="submission" date="2020-12" db="EMBL/GenBank/DDBJ databases">
        <title>FDA dAtabase for Regulatory Grade micrObial Sequences (FDA-ARGOS): Supporting development and validation of Infectious Disease Dx tests.</title>
        <authorList>
            <person name="Minogue T."/>
            <person name="Wolcott M."/>
            <person name="Wasieloski L."/>
            <person name="Aguilar W."/>
            <person name="Moore D."/>
            <person name="Jaissle J."/>
            <person name="Tallon L."/>
            <person name="Sadzewicz L."/>
            <person name="Zhao X."/>
            <person name="Boylan J."/>
            <person name="Ott S."/>
            <person name="Bowen H."/>
            <person name="Vavikolanu K."/>
            <person name="Mehta A."/>
            <person name="Aluvathingal J."/>
            <person name="Nadendla S."/>
            <person name="Yan Y."/>
            <person name="Sichtig H."/>
        </authorList>
    </citation>
    <scope>NUCLEOTIDE SEQUENCE [LARGE SCALE GENOMIC DNA]</scope>
    <source>
        <strain evidence="4 6">FDAARGOS_949</strain>
    </source>
</reference>
<dbReference type="InterPro" id="IPR005184">
    <property type="entry name" value="DUF306_Meta_HslJ"/>
</dbReference>
<evidence type="ECO:0000256" key="1">
    <source>
        <dbReference type="SAM" id="MobiDB-lite"/>
    </source>
</evidence>
<evidence type="ECO:0000313" key="5">
    <source>
        <dbReference type="EMBL" id="USS45301.1"/>
    </source>
</evidence>
<feature type="signal peptide" evidence="2">
    <location>
        <begin position="1"/>
        <end position="36"/>
    </location>
</feature>
<evidence type="ECO:0000313" key="7">
    <source>
        <dbReference type="Proteomes" id="UP001056386"/>
    </source>
</evidence>
<feature type="region of interest" description="Disordered" evidence="1">
    <location>
        <begin position="72"/>
        <end position="93"/>
    </location>
</feature>
<dbReference type="Gene3D" id="2.40.128.270">
    <property type="match status" value="1"/>
</dbReference>
<evidence type="ECO:0000256" key="2">
    <source>
        <dbReference type="SAM" id="SignalP"/>
    </source>
</evidence>
<dbReference type="Proteomes" id="UP001056386">
    <property type="component" value="Chromosome 1"/>
</dbReference>
<protein>
    <submittedName>
        <fullName evidence="4">META domain-containing protein</fullName>
    </submittedName>
</protein>
<accession>A0AAQ0BTP0</accession>
<dbReference type="Proteomes" id="UP000594892">
    <property type="component" value="Chromosome 2"/>
</dbReference>
<organism evidence="4 6">
    <name type="scientific">Burkholderia glumae</name>
    <name type="common">Pseudomonas glumae</name>
    <dbReference type="NCBI Taxonomy" id="337"/>
    <lineage>
        <taxon>Bacteria</taxon>
        <taxon>Pseudomonadati</taxon>
        <taxon>Pseudomonadota</taxon>
        <taxon>Betaproteobacteria</taxon>
        <taxon>Burkholderiales</taxon>
        <taxon>Burkholderiaceae</taxon>
        <taxon>Burkholderia</taxon>
    </lineage>
</organism>
<sequence>MPIHFAALSARLRFVGSLRAPFGAAALAACALTACAIPAHPDASAPPSDPFNPAAIQLIDDTSWELTNWRNADGSQRELPPGGTGANGAGAASDQSIRLQFSTADGVRRASGFAGCNRYAGTYMVKNGLLSFGPLAGTRRACAGPAGRIEPAYLDALAHIARAGVQMQPPQQLYLVTDSGATLTFARRDAP</sequence>
<evidence type="ECO:0000313" key="4">
    <source>
        <dbReference type="EMBL" id="QPQ92755.1"/>
    </source>
</evidence>
<keyword evidence="2" id="KW-0732">Signal</keyword>
<dbReference type="EMBL" id="CP065601">
    <property type="protein sequence ID" value="QPQ92755.1"/>
    <property type="molecule type" value="Genomic_DNA"/>
</dbReference>
<dbReference type="Pfam" id="PF03724">
    <property type="entry name" value="META"/>
    <property type="match status" value="1"/>
</dbReference>
<feature type="domain" description="DUF306" evidence="3">
    <location>
        <begin position="59"/>
        <end position="185"/>
    </location>
</feature>
<dbReference type="InterPro" id="IPR038670">
    <property type="entry name" value="HslJ-like_sf"/>
</dbReference>
<dbReference type="InterPro" id="IPR053147">
    <property type="entry name" value="Hsp_HslJ-like"/>
</dbReference>
<name>A0AAQ0BTP0_BURGL</name>